<keyword evidence="3" id="KW-1185">Reference proteome</keyword>
<dbReference type="InterPro" id="IPR029058">
    <property type="entry name" value="AB_hydrolase_fold"/>
</dbReference>
<protein>
    <submittedName>
        <fullName evidence="2">Putative phosphoribosyltransferase</fullName>
    </submittedName>
</protein>
<name>I4BL56_MYCCN</name>
<feature type="domain" description="Phosphoribosyltransferase" evidence="1">
    <location>
        <begin position="13"/>
        <end position="178"/>
    </location>
</feature>
<reference evidence="2 3" key="1">
    <citation type="submission" date="2012-06" db="EMBL/GenBank/DDBJ databases">
        <title>Complete sequence of chromosome of Mycobacterium chubuense NBB4.</title>
        <authorList>
            <consortium name="US DOE Joint Genome Institute"/>
            <person name="Lucas S."/>
            <person name="Han J."/>
            <person name="Lapidus A."/>
            <person name="Cheng J.-F."/>
            <person name="Goodwin L."/>
            <person name="Pitluck S."/>
            <person name="Peters L."/>
            <person name="Mikhailova N."/>
            <person name="Teshima H."/>
            <person name="Detter J.C."/>
            <person name="Han C."/>
            <person name="Tapia R."/>
            <person name="Land M."/>
            <person name="Hauser L."/>
            <person name="Kyrpides N."/>
            <person name="Ivanova N."/>
            <person name="Pagani I."/>
            <person name="Mattes T."/>
            <person name="Holmes A."/>
            <person name="Rutledge P."/>
            <person name="Paulsen I."/>
            <person name="Coleman N."/>
            <person name="Woyke T."/>
        </authorList>
    </citation>
    <scope>NUCLEOTIDE SEQUENCE [LARGE SCALE GENOMIC DNA]</scope>
    <source>
        <strain evidence="2 3">NBB4</strain>
    </source>
</reference>
<dbReference type="HOGENOM" id="CLU_050038_0_0_11"/>
<dbReference type="Pfam" id="PF00156">
    <property type="entry name" value="Pribosyltran"/>
    <property type="match status" value="1"/>
</dbReference>
<evidence type="ECO:0000259" key="1">
    <source>
        <dbReference type="Pfam" id="PF00156"/>
    </source>
</evidence>
<dbReference type="OrthoDB" id="9810066at2"/>
<dbReference type="EMBL" id="CP003053">
    <property type="protein sequence ID" value="AFM18013.1"/>
    <property type="molecule type" value="Genomic_DNA"/>
</dbReference>
<keyword evidence="2" id="KW-0328">Glycosyltransferase</keyword>
<dbReference type="InterPro" id="IPR052036">
    <property type="entry name" value="Hydrolase/PRTase-associated"/>
</dbReference>
<dbReference type="AlphaFoldDB" id="I4BL56"/>
<evidence type="ECO:0000313" key="2">
    <source>
        <dbReference type="EMBL" id="AFM18013.1"/>
    </source>
</evidence>
<organism evidence="2 3">
    <name type="scientific">Mycolicibacterium chubuense (strain NBB4)</name>
    <name type="common">Mycobacterium chubuense</name>
    <dbReference type="NCBI Taxonomy" id="710421"/>
    <lineage>
        <taxon>Bacteria</taxon>
        <taxon>Bacillati</taxon>
        <taxon>Actinomycetota</taxon>
        <taxon>Actinomycetes</taxon>
        <taxon>Mycobacteriales</taxon>
        <taxon>Mycobacteriaceae</taxon>
        <taxon>Mycolicibacterium</taxon>
    </lineage>
</organism>
<dbReference type="Gene3D" id="3.30.1310.20">
    <property type="entry name" value="PRTase-like"/>
    <property type="match status" value="1"/>
</dbReference>
<dbReference type="eggNOG" id="COG1073">
    <property type="taxonomic scope" value="Bacteria"/>
</dbReference>
<dbReference type="Proteomes" id="UP000006057">
    <property type="component" value="Chromosome"/>
</dbReference>
<gene>
    <name evidence="2" type="ordered locus">Mycch_3267</name>
</gene>
<dbReference type="InterPro" id="IPR029057">
    <property type="entry name" value="PRTase-like"/>
</dbReference>
<dbReference type="eggNOG" id="COG1926">
    <property type="taxonomic scope" value="Bacteria"/>
</dbReference>
<dbReference type="InterPro" id="IPR000836">
    <property type="entry name" value="PRTase_dom"/>
</dbReference>
<dbReference type="PANTHER" id="PTHR31299">
    <property type="entry name" value="ESTERASE, PUTATIVE (AFU_ORTHOLOGUE AFUA_1G05850)-RELATED"/>
    <property type="match status" value="1"/>
</dbReference>
<proteinExistence type="predicted"/>
<evidence type="ECO:0000313" key="3">
    <source>
        <dbReference type="Proteomes" id="UP000006057"/>
    </source>
</evidence>
<dbReference type="SUPFAM" id="SSF53271">
    <property type="entry name" value="PRTase-like"/>
    <property type="match status" value="1"/>
</dbReference>
<dbReference type="PANTHER" id="PTHR31299:SF0">
    <property type="entry name" value="ESTERASE, PUTATIVE (AFU_ORTHOLOGUE AFUA_1G05850)-RELATED"/>
    <property type="match status" value="1"/>
</dbReference>
<sequence length="442" mass="46723">MKPFDDRVDAGRQLAQRLEPLQGQDIVVLGLPRGGVPVAFEVAEALQAPLDVLVVRKLGVPFQPELAFGAIGEDGVRVLNDGIVREAHLDRDDIDAVDGEQRIELQRRVERFRRGRSRIPLTGRTAVIVDDGIATGATAKAACQVARAHGAGKVVLAVPIGPDDIVARFAGYADEVVCLRTPPFFFAVGQGYRHFTQTSDDEVVALLDRARDRSETASAGHGADPALRDEDVIVTAGPVAVMGHLTIPDRPRGIVIFAHGSGSSRHSPRNRYVAEILNRAGLATLLFDLLTPAEERNRANVFDIGLLAGRLIDVTRWVAGQPDTASLPVGYFGASTGAGAALAASTDPGVTVGAVVSRGGRPDLAGGSLANVVAPTLLIVGGRDEMVLELNRRAQAAIPGECEVAIVPGATHLFEEPGTLEQAADLARDWFIGHLSPVVAQQ</sequence>
<dbReference type="GO" id="GO:0016757">
    <property type="term" value="F:glycosyltransferase activity"/>
    <property type="evidence" value="ECO:0007669"/>
    <property type="project" value="UniProtKB-KW"/>
</dbReference>
<dbReference type="CDD" id="cd06223">
    <property type="entry name" value="PRTases_typeI"/>
    <property type="match status" value="1"/>
</dbReference>
<dbReference type="RefSeq" id="WP_014816489.1">
    <property type="nucleotide sequence ID" value="NC_018027.1"/>
</dbReference>
<keyword evidence="2" id="KW-0808">Transferase</keyword>
<dbReference type="SUPFAM" id="SSF53474">
    <property type="entry name" value="alpha/beta-Hydrolases"/>
    <property type="match status" value="1"/>
</dbReference>
<accession>I4BL56</accession>
<dbReference type="STRING" id="710421.Mycch_3267"/>
<dbReference type="Gene3D" id="3.40.50.1820">
    <property type="entry name" value="alpha/beta hydrolase"/>
    <property type="match status" value="1"/>
</dbReference>
<dbReference type="KEGG" id="mcb:Mycch_3267"/>
<dbReference type="PATRIC" id="fig|710421.3.peg.3265"/>
<dbReference type="Gene3D" id="3.40.50.2020">
    <property type="match status" value="1"/>
</dbReference>